<dbReference type="Gene3D" id="2.60.40.1210">
    <property type="entry name" value="Cellobiose dehydrogenase, cytochrome domain"/>
    <property type="match status" value="1"/>
</dbReference>
<evidence type="ECO:0000256" key="1">
    <source>
        <dbReference type="SAM" id="SignalP"/>
    </source>
</evidence>
<feature type="chain" id="PRO_5019160418" description="Cellobiose dehydrogenase-like cytochrome domain-containing protein" evidence="1">
    <location>
        <begin position="21"/>
        <end position="190"/>
    </location>
</feature>
<dbReference type="EMBL" id="QVQW01000014">
    <property type="protein sequence ID" value="RKU46432.1"/>
    <property type="molecule type" value="Genomic_DNA"/>
</dbReference>
<accession>A0A420YES7</accession>
<protein>
    <recommendedName>
        <fullName evidence="2">Cellobiose dehydrogenase-like cytochrome domain-containing protein</fullName>
    </recommendedName>
</protein>
<sequence length="190" mass="20166">MHFSKLTAAVVISAAILIQALNTVSYSDPGSGLEISLAIPDVQSAPFPLYMTFTAPIEVGWGGFATGGCMLRSPLIVAWPNNNSVTVTTRWAKYYHAPTPYLNTAIAVKSSSVNATHWTATFLCSKGCSDWYGGSIDPSYNNGTFGYAASSEVPAAPGNASTAIRFHDLAYGHFDWDLTKAKNPGSTVFG</sequence>
<reference evidence="3 4" key="1">
    <citation type="submission" date="2018-08" db="EMBL/GenBank/DDBJ databases">
        <title>Draft genome of the lignicolous fungus Coniochaeta pulveracea.</title>
        <authorList>
            <person name="Borstlap C.J."/>
            <person name="De Witt R.N."/>
            <person name="Botha A."/>
            <person name="Volschenk H."/>
        </authorList>
    </citation>
    <scope>NUCLEOTIDE SEQUENCE [LARGE SCALE GENOMIC DNA]</scope>
    <source>
        <strain evidence="3 4">CAB683</strain>
    </source>
</reference>
<dbReference type="SUPFAM" id="SSF49344">
    <property type="entry name" value="CBD9-like"/>
    <property type="match status" value="1"/>
</dbReference>
<comment type="caution">
    <text evidence="3">The sequence shown here is derived from an EMBL/GenBank/DDBJ whole genome shotgun (WGS) entry which is preliminary data.</text>
</comment>
<feature type="signal peptide" evidence="1">
    <location>
        <begin position="1"/>
        <end position="20"/>
    </location>
</feature>
<evidence type="ECO:0000313" key="4">
    <source>
        <dbReference type="Proteomes" id="UP000275385"/>
    </source>
</evidence>
<keyword evidence="4" id="KW-1185">Reference proteome</keyword>
<name>A0A420YES7_9PEZI</name>
<organism evidence="3 4">
    <name type="scientific">Coniochaeta pulveracea</name>
    <dbReference type="NCBI Taxonomy" id="177199"/>
    <lineage>
        <taxon>Eukaryota</taxon>
        <taxon>Fungi</taxon>
        <taxon>Dikarya</taxon>
        <taxon>Ascomycota</taxon>
        <taxon>Pezizomycotina</taxon>
        <taxon>Sordariomycetes</taxon>
        <taxon>Sordariomycetidae</taxon>
        <taxon>Coniochaetales</taxon>
        <taxon>Coniochaetaceae</taxon>
        <taxon>Coniochaeta</taxon>
    </lineage>
</organism>
<dbReference type="InterPro" id="IPR015920">
    <property type="entry name" value="Cellobiose_DH-like_cyt"/>
</dbReference>
<dbReference type="CDD" id="cd09630">
    <property type="entry name" value="CDH_like_cytochrome"/>
    <property type="match status" value="1"/>
</dbReference>
<dbReference type="Proteomes" id="UP000275385">
    <property type="component" value="Unassembled WGS sequence"/>
</dbReference>
<gene>
    <name evidence="3" type="ORF">DL546_006536</name>
</gene>
<dbReference type="OrthoDB" id="413885at2759"/>
<keyword evidence="1" id="KW-0732">Signal</keyword>
<proteinExistence type="predicted"/>
<evidence type="ECO:0000259" key="2">
    <source>
        <dbReference type="Pfam" id="PF16010"/>
    </source>
</evidence>
<dbReference type="PANTHER" id="PTHR47797">
    <property type="entry name" value="DEHYDROGENASE, PUTATIVE (AFU_ORTHOLOGUE AFUA_8G05805)-RELATED"/>
    <property type="match status" value="1"/>
</dbReference>
<dbReference type="Pfam" id="PF16010">
    <property type="entry name" value="CDH-cyt"/>
    <property type="match status" value="1"/>
</dbReference>
<evidence type="ECO:0000313" key="3">
    <source>
        <dbReference type="EMBL" id="RKU46432.1"/>
    </source>
</evidence>
<feature type="domain" description="Cellobiose dehydrogenase-like cytochrome" evidence="2">
    <location>
        <begin position="26"/>
        <end position="184"/>
    </location>
</feature>
<dbReference type="PANTHER" id="PTHR47797:SF5">
    <property type="entry name" value="CELLOBIOSE DEHYDROGENASE CYTOCHROME DOMAIN-CONTAINING PROTEIN"/>
    <property type="match status" value="1"/>
</dbReference>
<dbReference type="AlphaFoldDB" id="A0A420YES7"/>